<dbReference type="SUPFAM" id="SSF50475">
    <property type="entry name" value="FMN-binding split barrel"/>
    <property type="match status" value="1"/>
</dbReference>
<dbReference type="Proteomes" id="UP000323876">
    <property type="component" value="Unassembled WGS sequence"/>
</dbReference>
<dbReference type="OrthoDB" id="7062584at2"/>
<dbReference type="InterPro" id="IPR024747">
    <property type="entry name" value="Pyridox_Oxase-rel"/>
</dbReference>
<name>A0A5N0E4J5_9NOCA</name>
<dbReference type="AlphaFoldDB" id="A0A5N0E4J5"/>
<keyword evidence="2" id="KW-1185">Reference proteome</keyword>
<dbReference type="EMBL" id="VXLC01000025">
    <property type="protein sequence ID" value="KAA8883876.1"/>
    <property type="molecule type" value="Genomic_DNA"/>
</dbReference>
<accession>A0A5N0E4J5</accession>
<dbReference type="InterPro" id="IPR012349">
    <property type="entry name" value="Split_barrel_FMN-bd"/>
</dbReference>
<evidence type="ECO:0000313" key="1">
    <source>
        <dbReference type="EMBL" id="KAA8883876.1"/>
    </source>
</evidence>
<evidence type="ECO:0000313" key="2">
    <source>
        <dbReference type="Proteomes" id="UP000323876"/>
    </source>
</evidence>
<organism evidence="1 2">
    <name type="scientific">Nocardia colli</name>
    <dbReference type="NCBI Taxonomy" id="2545717"/>
    <lineage>
        <taxon>Bacteria</taxon>
        <taxon>Bacillati</taxon>
        <taxon>Actinomycetota</taxon>
        <taxon>Actinomycetes</taxon>
        <taxon>Mycobacteriales</taxon>
        <taxon>Nocardiaceae</taxon>
        <taxon>Nocardia</taxon>
    </lineage>
</organism>
<gene>
    <name evidence="1" type="ORF">F3087_37115</name>
</gene>
<dbReference type="Gene3D" id="2.30.110.10">
    <property type="entry name" value="Electron Transport, Fmn-binding Protein, Chain A"/>
    <property type="match status" value="1"/>
</dbReference>
<comment type="caution">
    <text evidence="1">The sequence shown here is derived from an EMBL/GenBank/DDBJ whole genome shotgun (WGS) entry which is preliminary data.</text>
</comment>
<dbReference type="RefSeq" id="WP_150406804.1">
    <property type="nucleotide sequence ID" value="NZ_VXLC01000025.1"/>
</dbReference>
<proteinExistence type="predicted"/>
<protein>
    <submittedName>
        <fullName evidence="1">Pyridoxamine 5'-phosphate oxidase family protein</fullName>
    </submittedName>
</protein>
<sequence>MVTRTIHSVVLFEADLVTAEKREAWSVVARGRAQHLRTAADIHYADGLAIRPWVETPKYEYVRIAVQSITGRLFRLSDNVSA</sequence>
<dbReference type="Pfam" id="PF12900">
    <property type="entry name" value="Pyridox_ox_2"/>
    <property type="match status" value="1"/>
</dbReference>
<reference evidence="1 2" key="1">
    <citation type="submission" date="2019-09" db="EMBL/GenBank/DDBJ databases">
        <authorList>
            <person name="Wang X."/>
        </authorList>
    </citation>
    <scope>NUCLEOTIDE SEQUENCE [LARGE SCALE GENOMIC DNA]</scope>
    <source>
        <strain evidence="1 2">CICC 11023</strain>
    </source>
</reference>